<dbReference type="InterPro" id="IPR053793">
    <property type="entry name" value="PB1-like"/>
</dbReference>
<reference evidence="10 11" key="1">
    <citation type="submission" date="2016-03" db="EMBL/GenBank/DDBJ databases">
        <title>Choanephora cucurbitarum.</title>
        <authorList>
            <person name="Min B."/>
            <person name="Park H."/>
            <person name="Park J.-H."/>
            <person name="Shin H.-D."/>
            <person name="Choi I.-G."/>
        </authorList>
    </citation>
    <scope>NUCLEOTIDE SEQUENCE [LARGE SCALE GENOMIC DNA]</scope>
    <source>
        <strain evidence="10 11">KUS-F28377</strain>
    </source>
</reference>
<dbReference type="OrthoDB" id="9450131at2759"/>
<dbReference type="InterPro" id="IPR051864">
    <property type="entry name" value="NCF2_NOXA1"/>
</dbReference>
<keyword evidence="4" id="KW-0963">Cytoplasm</keyword>
<comment type="similarity">
    <text evidence="2">Belongs to the NCF2/NOXA1 family.</text>
</comment>
<comment type="caution">
    <text evidence="10">The sequence shown here is derived from an EMBL/GenBank/DDBJ whole genome shotgun (WGS) entry which is preliminary data.</text>
</comment>
<feature type="compositionally biased region" description="Low complexity" evidence="8">
    <location>
        <begin position="329"/>
        <end position="349"/>
    </location>
</feature>
<dbReference type="SMART" id="SM00028">
    <property type="entry name" value="TPR"/>
    <property type="match status" value="3"/>
</dbReference>
<organism evidence="10 11">
    <name type="scientific">Choanephora cucurbitarum</name>
    <dbReference type="NCBI Taxonomy" id="101091"/>
    <lineage>
        <taxon>Eukaryota</taxon>
        <taxon>Fungi</taxon>
        <taxon>Fungi incertae sedis</taxon>
        <taxon>Mucoromycota</taxon>
        <taxon>Mucoromycotina</taxon>
        <taxon>Mucoromycetes</taxon>
        <taxon>Mucorales</taxon>
        <taxon>Mucorineae</taxon>
        <taxon>Choanephoraceae</taxon>
        <taxon>Choanephoroideae</taxon>
        <taxon>Choanephora</taxon>
    </lineage>
</organism>
<dbReference type="PROSITE" id="PS51745">
    <property type="entry name" value="PB1"/>
    <property type="match status" value="1"/>
</dbReference>
<name>A0A1C7NA20_9FUNG</name>
<accession>A0A1C7NA20</accession>
<dbReference type="EMBL" id="LUGH01000357">
    <property type="protein sequence ID" value="OBZ85808.1"/>
    <property type="molecule type" value="Genomic_DNA"/>
</dbReference>
<evidence type="ECO:0000256" key="6">
    <source>
        <dbReference type="ARBA" id="ARBA00022803"/>
    </source>
</evidence>
<dbReference type="Gene3D" id="3.10.20.90">
    <property type="entry name" value="Phosphatidylinositol 3-kinase Catalytic Subunit, Chain A, domain 1"/>
    <property type="match status" value="1"/>
</dbReference>
<feature type="region of interest" description="Disordered" evidence="8">
    <location>
        <begin position="197"/>
        <end position="365"/>
    </location>
</feature>
<dbReference type="SUPFAM" id="SSF48452">
    <property type="entry name" value="TPR-like"/>
    <property type="match status" value="1"/>
</dbReference>
<evidence type="ECO:0000256" key="7">
    <source>
        <dbReference type="PROSITE-ProRule" id="PRU00339"/>
    </source>
</evidence>
<dbReference type="InterPro" id="IPR000270">
    <property type="entry name" value="PB1_dom"/>
</dbReference>
<dbReference type="InterPro" id="IPR011990">
    <property type="entry name" value="TPR-like_helical_dom_sf"/>
</dbReference>
<comment type="subcellular location">
    <subcellularLocation>
        <location evidence="1">Cytoplasm</location>
    </subcellularLocation>
</comment>
<dbReference type="PANTHER" id="PTHR15175">
    <property type="entry name" value="NEUTROPHIL CYTOSOLIC FACTOR 2, NEUTROPHIL NADPH OXIDASE FACTOR 2"/>
    <property type="match status" value="1"/>
</dbReference>
<evidence type="ECO:0000256" key="3">
    <source>
        <dbReference type="ARBA" id="ARBA00022443"/>
    </source>
</evidence>
<dbReference type="AlphaFoldDB" id="A0A1C7NA20"/>
<proteinExistence type="inferred from homology"/>
<evidence type="ECO:0000313" key="10">
    <source>
        <dbReference type="EMBL" id="OBZ85808.1"/>
    </source>
</evidence>
<keyword evidence="5" id="KW-0677">Repeat</keyword>
<protein>
    <submittedName>
        <fullName evidence="10">Neutrophil cytosol factor 2</fullName>
    </submittedName>
</protein>
<keyword evidence="6 7" id="KW-0802">TPR repeat</keyword>
<feature type="domain" description="PB1" evidence="9">
    <location>
        <begin position="432"/>
        <end position="513"/>
    </location>
</feature>
<dbReference type="FunFam" id="1.25.40.10:FF:000017">
    <property type="entry name" value="NADPH oxidase regulator NoxR"/>
    <property type="match status" value="1"/>
</dbReference>
<gene>
    <name evidence="10" type="primary">NCF2</name>
    <name evidence="10" type="ORF">A0J61_06150</name>
</gene>
<dbReference type="InParanoid" id="A0A1C7NA20"/>
<dbReference type="GO" id="GO:0005737">
    <property type="term" value="C:cytoplasm"/>
    <property type="evidence" value="ECO:0007669"/>
    <property type="project" value="UniProtKB-SubCell"/>
</dbReference>
<dbReference type="InterPro" id="IPR019734">
    <property type="entry name" value="TPR_rpt"/>
</dbReference>
<evidence type="ECO:0000256" key="5">
    <source>
        <dbReference type="ARBA" id="ARBA00022737"/>
    </source>
</evidence>
<feature type="compositionally biased region" description="Polar residues" evidence="8">
    <location>
        <begin position="265"/>
        <end position="275"/>
    </location>
</feature>
<keyword evidence="3" id="KW-0728">SH3 domain</keyword>
<feature type="compositionally biased region" description="Low complexity" evidence="8">
    <location>
        <begin position="296"/>
        <end position="306"/>
    </location>
</feature>
<dbReference type="Pfam" id="PF00564">
    <property type="entry name" value="PB1"/>
    <property type="match status" value="1"/>
</dbReference>
<dbReference type="CDD" id="cd05992">
    <property type="entry name" value="PB1"/>
    <property type="match status" value="1"/>
</dbReference>
<dbReference type="Proteomes" id="UP000093000">
    <property type="component" value="Unassembled WGS sequence"/>
</dbReference>
<evidence type="ECO:0000256" key="1">
    <source>
        <dbReference type="ARBA" id="ARBA00004496"/>
    </source>
</evidence>
<evidence type="ECO:0000256" key="4">
    <source>
        <dbReference type="ARBA" id="ARBA00022490"/>
    </source>
</evidence>
<feature type="repeat" description="TPR" evidence="7">
    <location>
        <begin position="36"/>
        <end position="69"/>
    </location>
</feature>
<dbReference type="PROSITE" id="PS50005">
    <property type="entry name" value="TPR"/>
    <property type="match status" value="1"/>
</dbReference>
<feature type="compositionally biased region" description="Basic and acidic residues" evidence="8">
    <location>
        <begin position="309"/>
        <end position="328"/>
    </location>
</feature>
<sequence length="513" mass="57724">MALKFELEQWQAACAAYDARDYETSLKTFIGIADNAKMHFNIGLIFATVEDHDHALGAYTKAIAMDPYFAVAYFQRGVSNFIKNKMEAAYHDFDQAYQKLRGNEIINYQQLGLSFRLYSCEVLFNRGICQLYMGKMDAGLTDLYHAQKGKMTEEHDVIDQAVKDRGKGYSVFSIPPLVIFRPPENRLRQLQGVDMFTMDQMPNKKKESSKPMARTNSVLLNDKYRKSQPSVSSKPNGHLASPITSPIMPPQGPPPHLPQPGIPQLTPSTSNSTASKILVERRKDSSMGLYSHSDDSASSISFNSSSHRYRQDNRRVDSGFESSLEDRYSSSSSSIGGIGNNGSRNSGKSFKAQHYSPPPVPPIPRQLEEESIDNDFYSELEEVYGSLHEMTVQDREKDRIRSRLGNNGKDDFKLQASTSTSTVGSNSSNGGRIKIKVHYTDTRILLVSTAITFDELKSRIIDKFTAPPSIRLQYKDEDNEMVLMIDDDDLFMARQVNKSTSDLEKVEIWCVNS</sequence>
<dbReference type="SUPFAM" id="SSF54277">
    <property type="entry name" value="CAD &amp; PB1 domains"/>
    <property type="match status" value="1"/>
</dbReference>
<feature type="compositionally biased region" description="Pro residues" evidence="8">
    <location>
        <begin position="247"/>
        <end position="261"/>
    </location>
</feature>
<dbReference type="PANTHER" id="PTHR15175:SF0">
    <property type="entry name" value="SH3 DOMAIN-CONTAINING PROTEIN C23A1.17"/>
    <property type="match status" value="1"/>
</dbReference>
<evidence type="ECO:0000256" key="2">
    <source>
        <dbReference type="ARBA" id="ARBA00008051"/>
    </source>
</evidence>
<dbReference type="SMART" id="SM00666">
    <property type="entry name" value="PB1"/>
    <property type="match status" value="1"/>
</dbReference>
<keyword evidence="11" id="KW-1185">Reference proteome</keyword>
<evidence type="ECO:0000259" key="9">
    <source>
        <dbReference type="PROSITE" id="PS51745"/>
    </source>
</evidence>
<dbReference type="STRING" id="101091.A0A1C7NA20"/>
<evidence type="ECO:0000313" key="11">
    <source>
        <dbReference type="Proteomes" id="UP000093000"/>
    </source>
</evidence>
<dbReference type="Gene3D" id="1.25.40.10">
    <property type="entry name" value="Tetratricopeptide repeat domain"/>
    <property type="match status" value="1"/>
</dbReference>
<evidence type="ECO:0000256" key="8">
    <source>
        <dbReference type="SAM" id="MobiDB-lite"/>
    </source>
</evidence>